<dbReference type="GO" id="GO:0016787">
    <property type="term" value="F:hydrolase activity"/>
    <property type="evidence" value="ECO:0007669"/>
    <property type="project" value="UniProtKB-KW"/>
</dbReference>
<evidence type="ECO:0000313" key="1">
    <source>
        <dbReference type="EMBL" id="WAJ23081.1"/>
    </source>
</evidence>
<dbReference type="Pfam" id="PF08282">
    <property type="entry name" value="Hydrolase_3"/>
    <property type="match status" value="1"/>
</dbReference>
<protein>
    <submittedName>
        <fullName evidence="1">HAD family hydrolase</fullName>
    </submittedName>
</protein>
<organism evidence="1 2">
    <name type="scientific">Lacrimispora xylanolytica</name>
    <dbReference type="NCBI Taxonomy" id="29375"/>
    <lineage>
        <taxon>Bacteria</taxon>
        <taxon>Bacillati</taxon>
        <taxon>Bacillota</taxon>
        <taxon>Clostridia</taxon>
        <taxon>Lachnospirales</taxon>
        <taxon>Lachnospiraceae</taxon>
        <taxon>Lacrimispora</taxon>
    </lineage>
</organism>
<gene>
    <name evidence="1" type="ORF">OW255_16130</name>
</gene>
<dbReference type="PANTHER" id="PTHR10000">
    <property type="entry name" value="PHOSPHOSERINE PHOSPHATASE"/>
    <property type="match status" value="1"/>
</dbReference>
<dbReference type="SUPFAM" id="SSF56784">
    <property type="entry name" value="HAD-like"/>
    <property type="match status" value="1"/>
</dbReference>
<keyword evidence="1" id="KW-0378">Hydrolase</keyword>
<dbReference type="Proteomes" id="UP001163115">
    <property type="component" value="Chromosome"/>
</dbReference>
<dbReference type="EMBL" id="CP113524">
    <property type="protein sequence ID" value="WAJ23081.1"/>
    <property type="molecule type" value="Genomic_DNA"/>
</dbReference>
<accession>A0ABY7A958</accession>
<proteinExistence type="predicted"/>
<dbReference type="Gene3D" id="3.40.50.1000">
    <property type="entry name" value="HAD superfamily/HAD-like"/>
    <property type="match status" value="1"/>
</dbReference>
<dbReference type="InterPro" id="IPR006379">
    <property type="entry name" value="HAD-SF_hydro_IIB"/>
</dbReference>
<dbReference type="SFLD" id="SFLDG01140">
    <property type="entry name" value="C2.B:_Phosphomannomutase_and_P"/>
    <property type="match status" value="1"/>
</dbReference>
<dbReference type="NCBIfam" id="TIGR00099">
    <property type="entry name" value="Cof-subfamily"/>
    <property type="match status" value="1"/>
</dbReference>
<reference evidence="1" key="1">
    <citation type="submission" date="2022-11" db="EMBL/GenBank/DDBJ databases">
        <title>Lacrimispora xylanolytica sy1, complete genome.</title>
        <authorList>
            <person name="Choi S."/>
        </authorList>
    </citation>
    <scope>NUCLEOTIDE SEQUENCE</scope>
    <source>
        <strain evidence="1">Sy1</strain>
    </source>
</reference>
<evidence type="ECO:0000313" key="2">
    <source>
        <dbReference type="Proteomes" id="UP001163115"/>
    </source>
</evidence>
<dbReference type="NCBIfam" id="TIGR01484">
    <property type="entry name" value="HAD-SF-IIB"/>
    <property type="match status" value="1"/>
</dbReference>
<sequence>MIKLIVSDIDGTLVPDGSHKINPEIFDVILKLRAKGIQFAAASGRQWVSIESIFQPVKEKIFYLSDNGAYVGCHGRNLFLNTIERQTVMDMIQEVRRTEGLELMLSGPDVVYVETRDQEILDWLIHGYKFQVQQVDDLTKVDSEFIKVSVYRKSEVEAHTVELRARFADRLKITIAGEMWMDCMKPGINKGQAVKLLQDSLMIKPEETMVFGDQLNDIEMMSQAYYSFAVGNAREEVKNAARFRTDININDGVLKILKLLL</sequence>
<dbReference type="InterPro" id="IPR036412">
    <property type="entry name" value="HAD-like_sf"/>
</dbReference>
<dbReference type="PANTHER" id="PTHR10000:SF8">
    <property type="entry name" value="HAD SUPERFAMILY HYDROLASE-LIKE, TYPE 3"/>
    <property type="match status" value="1"/>
</dbReference>
<dbReference type="Gene3D" id="3.30.1240.10">
    <property type="match status" value="1"/>
</dbReference>
<dbReference type="RefSeq" id="WP_268114653.1">
    <property type="nucleotide sequence ID" value="NZ_CP113524.1"/>
</dbReference>
<name>A0ABY7A958_9FIRM</name>
<dbReference type="SFLD" id="SFLDS00003">
    <property type="entry name" value="Haloacid_Dehalogenase"/>
    <property type="match status" value="1"/>
</dbReference>
<dbReference type="SFLD" id="SFLDG01144">
    <property type="entry name" value="C2.B.4:_PGP_Like"/>
    <property type="match status" value="1"/>
</dbReference>
<dbReference type="CDD" id="cd07518">
    <property type="entry name" value="HAD_YbiV-Like"/>
    <property type="match status" value="1"/>
</dbReference>
<keyword evidence="2" id="KW-1185">Reference proteome</keyword>
<dbReference type="InterPro" id="IPR023214">
    <property type="entry name" value="HAD_sf"/>
</dbReference>
<dbReference type="InterPro" id="IPR000150">
    <property type="entry name" value="Cof"/>
</dbReference>